<evidence type="ECO:0000313" key="2">
    <source>
        <dbReference type="EMBL" id="AQS54218.1"/>
    </source>
</evidence>
<dbReference type="GO" id="GO:0046872">
    <property type="term" value="F:metal ion binding"/>
    <property type="evidence" value="ECO:0007669"/>
    <property type="project" value="UniProtKB-KW"/>
</dbReference>
<dbReference type="InterPro" id="IPR052891">
    <property type="entry name" value="DNA-3mA_glycosylase"/>
</dbReference>
<dbReference type="GO" id="GO:0006284">
    <property type="term" value="P:base-excision repair"/>
    <property type="evidence" value="ECO:0007669"/>
    <property type="project" value="InterPro"/>
</dbReference>
<dbReference type="Gene3D" id="1.10.340.30">
    <property type="entry name" value="Hypothetical protein, domain 2"/>
    <property type="match status" value="1"/>
</dbReference>
<feature type="binding site" evidence="1">
    <location>
        <position position="178"/>
    </location>
    <ligand>
        <name>Zn(2+)</name>
        <dbReference type="ChEBI" id="CHEBI:29105"/>
    </ligand>
</feature>
<proteinExistence type="predicted"/>
<keyword evidence="2" id="KW-0326">Glycosidase</keyword>
<feature type="binding site" evidence="1">
    <location>
        <position position="18"/>
    </location>
    <ligand>
        <name>Zn(2+)</name>
        <dbReference type="ChEBI" id="CHEBI:29105"/>
    </ligand>
</feature>
<dbReference type="PANTHER" id="PTHR30037">
    <property type="entry name" value="DNA-3-METHYLADENINE GLYCOSYLASE 1"/>
    <property type="match status" value="1"/>
</dbReference>
<dbReference type="EMBL" id="CP019728">
    <property type="protein sequence ID" value="AQS54218.1"/>
    <property type="molecule type" value="Genomic_DNA"/>
</dbReference>
<keyword evidence="1" id="KW-0479">Metal-binding</keyword>
<protein>
    <submittedName>
        <fullName evidence="2">DNA-3-methyladenine glycosylase 1</fullName>
        <ecNumber evidence="2">3.2.2.20</ecNumber>
    </submittedName>
</protein>
<dbReference type="EC" id="3.2.2.20" evidence="2"/>
<dbReference type="STRING" id="708126.BW727_101894"/>
<feature type="binding site" evidence="1">
    <location>
        <position position="5"/>
    </location>
    <ligand>
        <name>Zn(2+)</name>
        <dbReference type="ChEBI" id="CHEBI:29105"/>
    </ligand>
</feature>
<dbReference type="KEGG" id="jda:BW727_101894"/>
<gene>
    <name evidence="2" type="primary">tag</name>
    <name evidence="2" type="ORF">BW727_101894</name>
</gene>
<dbReference type="SUPFAM" id="SSF48150">
    <property type="entry name" value="DNA-glycosylase"/>
    <property type="match status" value="1"/>
</dbReference>
<dbReference type="RefSeq" id="WP_062467779.1">
    <property type="nucleotide sequence ID" value="NZ_BBYN01000003.1"/>
</dbReference>
<dbReference type="InterPro" id="IPR011257">
    <property type="entry name" value="DNA_glycosylase"/>
</dbReference>
<sequence length="186" mass="21565">MCSRCPWAETSLMMQEYHDKEWGIVHTDDTYLFEMLTLEGAQAGLSWQIILNKRQAYRDAFHHFDVAVCARLTNQEIEEIRLNHSVVKHKLKLYSVRSNAQSFQNIQREFGSFSTYIWSFSPPIKNNWQSPTEVPSQTALSSIISKDLKQRGFKFIGPTIVYSFMQAIGMVNDHLLTCDFRNCTSV</sequence>
<evidence type="ECO:0000256" key="1">
    <source>
        <dbReference type="PIRSR" id="PIRSR605019-1"/>
    </source>
</evidence>
<reference evidence="2 3" key="1">
    <citation type="journal article" date="2014" name="Int. J. Syst. Evol. Microbiol.">
        <title>Jeotgalibaca dankookensis gen. nov., sp. nov., a member of the family Carnobacteriaceae, isolated from seujeot (Korean traditional food).</title>
        <authorList>
            <person name="Lee D.G."/>
            <person name="Trujillo M.E."/>
            <person name="Kang H."/>
            <person name="Ahn T.Y."/>
        </authorList>
    </citation>
    <scope>NUCLEOTIDE SEQUENCE [LARGE SCALE GENOMIC DNA]</scope>
    <source>
        <strain evidence="2 3">EX-07</strain>
    </source>
</reference>
<dbReference type="AlphaFoldDB" id="A0A1S6IRP5"/>
<accession>A0A1S6IRP5</accession>
<keyword evidence="3" id="KW-1185">Reference proteome</keyword>
<organism evidence="2 3">
    <name type="scientific">Jeotgalibaca dankookensis</name>
    <dbReference type="NCBI Taxonomy" id="708126"/>
    <lineage>
        <taxon>Bacteria</taxon>
        <taxon>Bacillati</taxon>
        <taxon>Bacillota</taxon>
        <taxon>Bacilli</taxon>
        <taxon>Lactobacillales</taxon>
        <taxon>Carnobacteriaceae</taxon>
        <taxon>Jeotgalibaca</taxon>
    </lineage>
</organism>
<dbReference type="Proteomes" id="UP000188993">
    <property type="component" value="Chromosome"/>
</dbReference>
<keyword evidence="2" id="KW-0378">Hydrolase</keyword>
<dbReference type="GO" id="GO:0008725">
    <property type="term" value="F:DNA-3-methyladenine glycosylase activity"/>
    <property type="evidence" value="ECO:0007669"/>
    <property type="project" value="UniProtKB-EC"/>
</dbReference>
<dbReference type="InterPro" id="IPR005019">
    <property type="entry name" value="Adenine_glyco"/>
</dbReference>
<dbReference type="PANTHER" id="PTHR30037:SF4">
    <property type="entry name" value="DNA-3-METHYLADENINE GLYCOSYLASE I"/>
    <property type="match status" value="1"/>
</dbReference>
<dbReference type="Pfam" id="PF03352">
    <property type="entry name" value="Adenine_glyco"/>
    <property type="match status" value="1"/>
</dbReference>
<evidence type="ECO:0000313" key="3">
    <source>
        <dbReference type="Proteomes" id="UP000188993"/>
    </source>
</evidence>
<dbReference type="OrthoDB" id="9807664at2"/>
<keyword evidence="1" id="KW-0862">Zinc</keyword>
<name>A0A1S6IRP5_9LACT</name>
<feature type="binding site" evidence="1">
    <location>
        <position position="174"/>
    </location>
    <ligand>
        <name>Zn(2+)</name>
        <dbReference type="ChEBI" id="CHEBI:29105"/>
    </ligand>
</feature>